<dbReference type="Gene3D" id="2.80.10.50">
    <property type="match status" value="1"/>
</dbReference>
<dbReference type="Proteomes" id="UP000663865">
    <property type="component" value="Unassembled WGS sequence"/>
</dbReference>
<evidence type="ECO:0000313" key="5">
    <source>
        <dbReference type="EMBL" id="CAF3342613.1"/>
    </source>
</evidence>
<evidence type="ECO:0000256" key="1">
    <source>
        <dbReference type="ARBA" id="ARBA00022723"/>
    </source>
</evidence>
<dbReference type="EMBL" id="CAJNYV010000110">
    <property type="protein sequence ID" value="CAF3342613.1"/>
    <property type="molecule type" value="Genomic_DNA"/>
</dbReference>
<dbReference type="InterPro" id="IPR035992">
    <property type="entry name" value="Ricin_B-like_lectins"/>
</dbReference>
<evidence type="ECO:0000259" key="4">
    <source>
        <dbReference type="Pfam" id="PF04500"/>
    </source>
</evidence>
<protein>
    <recommendedName>
        <fullName evidence="4">FLYWCH-type domain-containing protein</fullName>
    </recommendedName>
</protein>
<keyword evidence="1" id="KW-0479">Metal-binding</keyword>
<evidence type="ECO:0000256" key="2">
    <source>
        <dbReference type="ARBA" id="ARBA00022771"/>
    </source>
</evidence>
<dbReference type="InterPro" id="IPR007588">
    <property type="entry name" value="Znf_FLYWCH"/>
</dbReference>
<gene>
    <name evidence="5" type="ORF">KIK155_LOCUS2853</name>
</gene>
<dbReference type="CDD" id="cd23415">
    <property type="entry name" value="beta-trefoil_Ricin_AH"/>
    <property type="match status" value="1"/>
</dbReference>
<accession>A0A817UZW0</accession>
<keyword evidence="3" id="KW-0862">Zinc</keyword>
<comment type="caution">
    <text evidence="5">The sequence shown here is derived from an EMBL/GenBank/DDBJ whole genome shotgun (WGS) entry which is preliminary data.</text>
</comment>
<feature type="domain" description="FLYWCH-type" evidence="4">
    <location>
        <begin position="21"/>
        <end position="55"/>
    </location>
</feature>
<name>A0A817UZW0_9BILA</name>
<reference evidence="5" key="1">
    <citation type="submission" date="2021-02" db="EMBL/GenBank/DDBJ databases">
        <authorList>
            <person name="Nowell W R."/>
        </authorList>
    </citation>
    <scope>NUCLEOTIDE SEQUENCE</scope>
</reference>
<evidence type="ECO:0000313" key="6">
    <source>
        <dbReference type="Proteomes" id="UP000663865"/>
    </source>
</evidence>
<dbReference type="SUPFAM" id="SSF50370">
    <property type="entry name" value="Ricin B-like lectins"/>
    <property type="match status" value="1"/>
</dbReference>
<evidence type="ECO:0000256" key="3">
    <source>
        <dbReference type="ARBA" id="ARBA00022833"/>
    </source>
</evidence>
<sequence>MATAVASSEDETQSKSPKISFINSQKGKQLLIANEYIFKLNKTTTTTKYWKCVVNTRFRNHQTGNRLDSNGDGAAYGHALNGGAYQVWHIINIHNNCASLKNDTTGLFLDSDHAGGVCALPSNKSAHQRCRFDGLRIINDATGRALDSDHEGKFYTVNPSRENYQN</sequence>
<proteinExistence type="predicted"/>
<organism evidence="5 6">
    <name type="scientific">Rotaria socialis</name>
    <dbReference type="NCBI Taxonomy" id="392032"/>
    <lineage>
        <taxon>Eukaryota</taxon>
        <taxon>Metazoa</taxon>
        <taxon>Spiralia</taxon>
        <taxon>Gnathifera</taxon>
        <taxon>Rotifera</taxon>
        <taxon>Eurotatoria</taxon>
        <taxon>Bdelloidea</taxon>
        <taxon>Philodinida</taxon>
        <taxon>Philodinidae</taxon>
        <taxon>Rotaria</taxon>
    </lineage>
</organism>
<dbReference type="AlphaFoldDB" id="A0A817UZW0"/>
<dbReference type="GO" id="GO:0008270">
    <property type="term" value="F:zinc ion binding"/>
    <property type="evidence" value="ECO:0007669"/>
    <property type="project" value="UniProtKB-KW"/>
</dbReference>
<dbReference type="Pfam" id="PF04500">
    <property type="entry name" value="FLYWCH"/>
    <property type="match status" value="1"/>
</dbReference>
<keyword evidence="2" id="KW-0863">Zinc-finger</keyword>
<dbReference type="Gene3D" id="2.20.25.240">
    <property type="match status" value="1"/>
</dbReference>